<keyword evidence="2" id="KW-1185">Reference proteome</keyword>
<dbReference type="AlphaFoldDB" id="A0A367FQ88"/>
<organism evidence="1 2">
    <name type="scientific">Sphaerisporangium album</name>
    <dbReference type="NCBI Taxonomy" id="509200"/>
    <lineage>
        <taxon>Bacteria</taxon>
        <taxon>Bacillati</taxon>
        <taxon>Actinomycetota</taxon>
        <taxon>Actinomycetes</taxon>
        <taxon>Streptosporangiales</taxon>
        <taxon>Streptosporangiaceae</taxon>
        <taxon>Sphaerisporangium</taxon>
    </lineage>
</organism>
<dbReference type="RefSeq" id="WP_114027617.1">
    <property type="nucleotide sequence ID" value="NZ_QOIL01000003.1"/>
</dbReference>
<comment type="caution">
    <text evidence="1">The sequence shown here is derived from an EMBL/GenBank/DDBJ whole genome shotgun (WGS) entry which is preliminary data.</text>
</comment>
<proteinExistence type="predicted"/>
<name>A0A367FQ88_9ACTN</name>
<reference evidence="1 2" key="1">
    <citation type="submission" date="2018-06" db="EMBL/GenBank/DDBJ databases">
        <title>Sphaerisporangium craniellae sp. nov., isolated from a marine sponge in the South China Sea.</title>
        <authorList>
            <person name="Li L."/>
        </authorList>
    </citation>
    <scope>NUCLEOTIDE SEQUENCE [LARGE SCALE GENOMIC DNA]</scope>
    <source>
        <strain evidence="1 2">CCTCC AA 208026</strain>
    </source>
</reference>
<accession>A0A367FQ88</accession>
<dbReference type="Pfam" id="PF24596">
    <property type="entry name" value="DUF7620"/>
    <property type="match status" value="1"/>
</dbReference>
<evidence type="ECO:0000313" key="2">
    <source>
        <dbReference type="Proteomes" id="UP000253094"/>
    </source>
</evidence>
<gene>
    <name evidence="1" type="ORF">DQ384_05520</name>
</gene>
<dbReference type="InterPro" id="IPR056037">
    <property type="entry name" value="DUF7620"/>
</dbReference>
<sequence>MTRDEQRPDLDQAARLVAESRRRAEQDAREARERARSKYSLAAMLRRLREENGFEAIMNDAFGGRRD</sequence>
<dbReference type="Proteomes" id="UP000253094">
    <property type="component" value="Unassembled WGS sequence"/>
</dbReference>
<evidence type="ECO:0000313" key="1">
    <source>
        <dbReference type="EMBL" id="RCG32002.1"/>
    </source>
</evidence>
<dbReference type="EMBL" id="QOIL01000003">
    <property type="protein sequence ID" value="RCG32002.1"/>
    <property type="molecule type" value="Genomic_DNA"/>
</dbReference>
<dbReference type="OrthoDB" id="9982883at2"/>
<protein>
    <submittedName>
        <fullName evidence="1">Uncharacterized protein</fullName>
    </submittedName>
</protein>